<organism evidence="1 2">
    <name type="scientific">Manihot esculenta</name>
    <name type="common">Cassava</name>
    <name type="synonym">Jatropha manihot</name>
    <dbReference type="NCBI Taxonomy" id="3983"/>
    <lineage>
        <taxon>Eukaryota</taxon>
        <taxon>Viridiplantae</taxon>
        <taxon>Streptophyta</taxon>
        <taxon>Embryophyta</taxon>
        <taxon>Tracheophyta</taxon>
        <taxon>Spermatophyta</taxon>
        <taxon>Magnoliopsida</taxon>
        <taxon>eudicotyledons</taxon>
        <taxon>Gunneridae</taxon>
        <taxon>Pentapetalae</taxon>
        <taxon>rosids</taxon>
        <taxon>fabids</taxon>
        <taxon>Malpighiales</taxon>
        <taxon>Euphorbiaceae</taxon>
        <taxon>Crotonoideae</taxon>
        <taxon>Manihoteae</taxon>
        <taxon>Manihot</taxon>
    </lineage>
</organism>
<protein>
    <submittedName>
        <fullName evidence="1">Uncharacterized protein</fullName>
    </submittedName>
</protein>
<reference evidence="2" key="1">
    <citation type="journal article" date="2016" name="Nat. Biotechnol.">
        <title>Sequencing wild and cultivated cassava and related species reveals extensive interspecific hybridization and genetic diversity.</title>
        <authorList>
            <person name="Bredeson J.V."/>
            <person name="Lyons J.B."/>
            <person name="Prochnik S.E."/>
            <person name="Wu G.A."/>
            <person name="Ha C.M."/>
            <person name="Edsinger-Gonzales E."/>
            <person name="Grimwood J."/>
            <person name="Schmutz J."/>
            <person name="Rabbi I.Y."/>
            <person name="Egesi C."/>
            <person name="Nauluvula P."/>
            <person name="Lebot V."/>
            <person name="Ndunguru J."/>
            <person name="Mkamilo G."/>
            <person name="Bart R.S."/>
            <person name="Setter T.L."/>
            <person name="Gleadow R.M."/>
            <person name="Kulakow P."/>
            <person name="Ferguson M.E."/>
            <person name="Rounsley S."/>
            <person name="Rokhsar D.S."/>
        </authorList>
    </citation>
    <scope>NUCLEOTIDE SEQUENCE [LARGE SCALE GENOMIC DNA]</scope>
    <source>
        <strain evidence="2">cv. AM560-2</strain>
    </source>
</reference>
<dbReference type="Proteomes" id="UP000091857">
    <property type="component" value="Chromosome 13"/>
</dbReference>
<keyword evidence="2" id="KW-1185">Reference proteome</keyword>
<gene>
    <name evidence="1" type="ORF">MANES_13G144200v8</name>
</gene>
<evidence type="ECO:0000313" key="1">
    <source>
        <dbReference type="EMBL" id="KAG8641370.1"/>
    </source>
</evidence>
<comment type="caution">
    <text evidence="1">The sequence shown here is derived from an EMBL/GenBank/DDBJ whole genome shotgun (WGS) entry which is preliminary data.</text>
</comment>
<dbReference type="EMBL" id="CM004399">
    <property type="protein sequence ID" value="KAG8641370.1"/>
    <property type="molecule type" value="Genomic_DNA"/>
</dbReference>
<evidence type="ECO:0000313" key="2">
    <source>
        <dbReference type="Proteomes" id="UP000091857"/>
    </source>
</evidence>
<name>A0ACB7GN31_MANES</name>
<sequence>MAVAGESSGGGVMAMTMIDETYEFSAPRFYDFSKGESEEDIRKAELWFDTALSYAPSPFMPRIKTGRSFKVDSLCDFSEADQMPKATESSDSASASSSSDIKSQEVMPPTETREEESTLHEANKENIANIVVNGSCQHDKEETICTEETKRCSSSIQNEPTGCKENSNTETCCTPKPPACSQKEGRLTNSKKHQSAKHIASLVRNPSSLKLKSQPQSSQLKGSRPESVRRDPTAKNAAGTPNLAQENQAIKRQKLEGGRSRQILNVKPPQPLHHKSKLGVRSGNSISSVANKMQKEDRKVYIREPSAPRTFVSMAEMMKKFQSSTRDLSLPYIKSSLSHRKPQLSLTRPKEPELETAQRVRSVKIKSTAELEEEMMAKIPKFKARPLNKKILEAPTLPALPRSTPQPPEFQEFHLETTARATQNPESASVASTEVSHQNNHWKPHLTEPKTPLLHTTLRARPPKVKSSLELEKEELEKIPKFKARPLNKKLSLNSEPHIANPVPRNTLPNPFHLHTEERGAEKDRKFILDLMQKQLEEERARIPKANPYPYTTDYPVVPPKPEPKLCTKPEPFQLESLVRHEEEMQREMEERQRLEKEEANMRIFKAQPVIKEDPIPLPEKVRKPLTQVEQFSLRTDNRAVDRAEFDQKVKEKEQLYKRYREESEAARMIEEEKALKQLRRTMVPHARPVPSFDHPFCPKKSSRETTKAKSPNLRVFRRKERQRMMINNAVSSPASCMR</sequence>
<accession>A0ACB7GN31</accession>
<proteinExistence type="predicted"/>